<dbReference type="SUPFAM" id="SSF56712">
    <property type="entry name" value="Prokaryotic type I DNA topoisomerase"/>
    <property type="match status" value="1"/>
</dbReference>
<dbReference type="InterPro" id="IPR023406">
    <property type="entry name" value="Topo_IA_AS"/>
</dbReference>
<dbReference type="InterPro" id="IPR013825">
    <property type="entry name" value="Topo_IA_cen_sub2"/>
</dbReference>
<dbReference type="PANTHER" id="PTHR11390:SF21">
    <property type="entry name" value="DNA TOPOISOMERASE 3-ALPHA"/>
    <property type="match status" value="1"/>
</dbReference>
<dbReference type="SMART" id="SM00493">
    <property type="entry name" value="TOPRIM"/>
    <property type="match status" value="1"/>
</dbReference>
<evidence type="ECO:0000256" key="5">
    <source>
        <dbReference type="ARBA" id="ARBA00023125"/>
    </source>
</evidence>
<name>A0AAJ0FFN3_9PEZI</name>
<dbReference type="GO" id="GO:0003677">
    <property type="term" value="F:DNA binding"/>
    <property type="evidence" value="ECO:0007669"/>
    <property type="project" value="UniProtKB-KW"/>
</dbReference>
<organism evidence="11 12">
    <name type="scientific">Phialemonium atrogriseum</name>
    <dbReference type="NCBI Taxonomy" id="1093897"/>
    <lineage>
        <taxon>Eukaryota</taxon>
        <taxon>Fungi</taxon>
        <taxon>Dikarya</taxon>
        <taxon>Ascomycota</taxon>
        <taxon>Pezizomycotina</taxon>
        <taxon>Sordariomycetes</taxon>
        <taxon>Sordariomycetidae</taxon>
        <taxon>Cephalothecales</taxon>
        <taxon>Cephalothecaceae</taxon>
        <taxon>Phialemonium</taxon>
    </lineage>
</organism>
<dbReference type="PRINTS" id="PR00417">
    <property type="entry name" value="PRTPISMRASEI"/>
</dbReference>
<evidence type="ECO:0000256" key="1">
    <source>
        <dbReference type="ARBA" id="ARBA00000213"/>
    </source>
</evidence>
<dbReference type="FunFam" id="1.10.290.10:FF:000001">
    <property type="entry name" value="DNA topoisomerase"/>
    <property type="match status" value="1"/>
</dbReference>
<feature type="domain" description="Toprim" evidence="9">
    <location>
        <begin position="3"/>
        <end position="149"/>
    </location>
</feature>
<dbReference type="SMART" id="SM00437">
    <property type="entry name" value="TOP1Ac"/>
    <property type="match status" value="1"/>
</dbReference>
<feature type="compositionally biased region" description="Gly residues" evidence="8">
    <location>
        <begin position="552"/>
        <end position="583"/>
    </location>
</feature>
<dbReference type="InterPro" id="IPR003602">
    <property type="entry name" value="Topo_IA_DNA-bd_dom"/>
</dbReference>
<dbReference type="CDD" id="cd00186">
    <property type="entry name" value="TOP1Ac"/>
    <property type="match status" value="1"/>
</dbReference>
<dbReference type="InterPro" id="IPR000380">
    <property type="entry name" value="Topo_IA"/>
</dbReference>
<dbReference type="InterPro" id="IPR023405">
    <property type="entry name" value="Topo_IA_core_domain"/>
</dbReference>
<dbReference type="InterPro" id="IPR006171">
    <property type="entry name" value="TOPRIM_dom"/>
</dbReference>
<comment type="function">
    <text evidence="7">Introduces a single-strand break via transesterification at a target site in duplex DNA. Releases the supercoiling and torsional tension of DNA introduced during the DNA replication and transcription by transiently cleaving and rejoining one strand of the DNA duplex. The scissile phosphodiester is attacked by the catalytic tyrosine of the enzyme, resulting in the formation of a DNA-(5'-phosphotyrosyl)-enzyme intermediate and the expulsion of a 3'-OH DNA strand.</text>
</comment>
<dbReference type="PROSITE" id="PS00396">
    <property type="entry name" value="TOPO_IA_1"/>
    <property type="match status" value="1"/>
</dbReference>
<dbReference type="GO" id="GO:0006310">
    <property type="term" value="P:DNA recombination"/>
    <property type="evidence" value="ECO:0007669"/>
    <property type="project" value="TreeGrafter"/>
</dbReference>
<comment type="caution">
    <text evidence="11">The sequence shown here is derived from an EMBL/GenBank/DDBJ whole genome shotgun (WGS) entry which is preliminary data.</text>
</comment>
<protein>
    <recommendedName>
        <fullName evidence="3 7">DNA topoisomerase</fullName>
        <ecNumber evidence="3 7">5.6.2.1</ecNumber>
    </recommendedName>
</protein>
<dbReference type="FunFam" id="3.40.50.140:FF:000005">
    <property type="entry name" value="DNA topoisomerase"/>
    <property type="match status" value="1"/>
</dbReference>
<keyword evidence="4 7" id="KW-0799">Topoisomerase</keyword>
<dbReference type="Proteomes" id="UP001244011">
    <property type="component" value="Unassembled WGS sequence"/>
</dbReference>
<sequence>MTRILCVAEKPSISRAVTNHLSGGSFQTHNTRLNFIKNYSFDFDFGPPWGSCSVTMTCVAGHLTNLEFPGEFRKWEYPPPDRLFDAPVQVTVPDDKKLIAKNIEDQAKYARALVIWTDCDLEGEHIGSEIREAARKGNNRIETKRARFSHTERAHILTAARRLTTLDDKQVDAVSARIELDLRIGYAFSRFLTLNLRPLGGPMSELVLTYGSCQFPTLGFVVDRYFRVKNFVPEPFWGIKVMHTRDGVNVNFNWSRVHLFDRASVIILYEKCLSARTAKVLKVQEKPTKKWRPLPLTTVELQKMATRFLQMTGQQAMKAAETLYEKGFISYPRTETDRFDRAMDLRTLVRKQTQDNRWGPFAQNLVDGAFQQPRQGRHDDKAHPPIHPITYATTAVLNNDQRRVYELVVRRFLACCSEDAKGMATEIEIAYGEETFNARGVVVLERNYLDVYPYENWTGTSELPKFTVGETFEPTEAMIMEGKTTAPGYLTEADLISLMDANGIGTDATMAEHIAKIQEREYARAVDGQGRAGDTGGQEDDEDSGDDRPAAGGRGGRGARGNRGGRGGRGGRGARGGGGGAGRSRGVRQFIPTSLGVALILGFDRMNFETSLGKPFLRKEMELKMKAICEGQTTKQVVLHESLTKYRQVFDQSQEQLNVLKASCREFVFQN</sequence>
<feature type="region of interest" description="Disordered" evidence="8">
    <location>
        <begin position="525"/>
        <end position="586"/>
    </location>
</feature>
<dbReference type="InterPro" id="IPR013497">
    <property type="entry name" value="Topo_IA_cen"/>
</dbReference>
<evidence type="ECO:0000256" key="6">
    <source>
        <dbReference type="ARBA" id="ARBA00023235"/>
    </source>
</evidence>
<dbReference type="GO" id="GO:0003917">
    <property type="term" value="F:DNA topoisomerase type I (single strand cut, ATP-independent) activity"/>
    <property type="evidence" value="ECO:0007669"/>
    <property type="project" value="UniProtKB-EC"/>
</dbReference>
<dbReference type="InterPro" id="IPR003601">
    <property type="entry name" value="Topo_IA_2"/>
</dbReference>
<dbReference type="SMART" id="SM00436">
    <property type="entry name" value="TOP1Bc"/>
    <property type="match status" value="1"/>
</dbReference>
<evidence type="ECO:0000259" key="10">
    <source>
        <dbReference type="PROSITE" id="PS52039"/>
    </source>
</evidence>
<evidence type="ECO:0000256" key="2">
    <source>
        <dbReference type="ARBA" id="ARBA00009446"/>
    </source>
</evidence>
<evidence type="ECO:0000256" key="3">
    <source>
        <dbReference type="ARBA" id="ARBA00012891"/>
    </source>
</evidence>
<evidence type="ECO:0000313" key="12">
    <source>
        <dbReference type="Proteomes" id="UP001244011"/>
    </source>
</evidence>
<gene>
    <name evidence="11" type="ORF">QBC33DRAFT_454639</name>
</gene>
<dbReference type="AlphaFoldDB" id="A0AAJ0FFN3"/>
<keyword evidence="12" id="KW-1185">Reference proteome</keyword>
<dbReference type="InterPro" id="IPR013824">
    <property type="entry name" value="Topo_IA_cen_sub1"/>
</dbReference>
<evidence type="ECO:0000259" key="9">
    <source>
        <dbReference type="PROSITE" id="PS50880"/>
    </source>
</evidence>
<dbReference type="PROSITE" id="PS52039">
    <property type="entry name" value="TOPO_IA_2"/>
    <property type="match status" value="1"/>
</dbReference>
<feature type="domain" description="Topo IA-type catalytic" evidence="10">
    <location>
        <begin position="167"/>
        <end position="650"/>
    </location>
</feature>
<dbReference type="GO" id="GO:0031422">
    <property type="term" value="C:RecQ family helicase-topoisomerase III complex"/>
    <property type="evidence" value="ECO:0007669"/>
    <property type="project" value="TreeGrafter"/>
</dbReference>
<dbReference type="InterPro" id="IPR013826">
    <property type="entry name" value="Topo_IA_cen_sub3"/>
</dbReference>
<proteinExistence type="inferred from homology"/>
<dbReference type="Gene3D" id="1.10.460.10">
    <property type="entry name" value="Topoisomerase I, domain 2"/>
    <property type="match status" value="1"/>
</dbReference>
<dbReference type="Gene3D" id="3.40.50.140">
    <property type="match status" value="1"/>
</dbReference>
<dbReference type="CDD" id="cd03362">
    <property type="entry name" value="TOPRIM_TopoIA_TopoIII"/>
    <property type="match status" value="1"/>
</dbReference>
<keyword evidence="6 7" id="KW-0413">Isomerase</keyword>
<dbReference type="Gene3D" id="2.70.20.10">
    <property type="entry name" value="Topoisomerase I, domain 3"/>
    <property type="match status" value="1"/>
</dbReference>
<dbReference type="Pfam" id="PF01131">
    <property type="entry name" value="Topoisom_bac"/>
    <property type="match status" value="1"/>
</dbReference>
<evidence type="ECO:0000313" key="11">
    <source>
        <dbReference type="EMBL" id="KAK1765687.1"/>
    </source>
</evidence>
<dbReference type="Gene3D" id="1.10.290.10">
    <property type="entry name" value="Topoisomerase I, domain 4"/>
    <property type="match status" value="1"/>
</dbReference>
<dbReference type="GO" id="GO:0006265">
    <property type="term" value="P:DNA topological change"/>
    <property type="evidence" value="ECO:0007669"/>
    <property type="project" value="InterPro"/>
</dbReference>
<dbReference type="EC" id="5.6.2.1" evidence="3 7"/>
<reference evidence="11" key="1">
    <citation type="submission" date="2023-06" db="EMBL/GenBank/DDBJ databases">
        <title>Genome-scale phylogeny and comparative genomics of the fungal order Sordariales.</title>
        <authorList>
            <consortium name="Lawrence Berkeley National Laboratory"/>
            <person name="Hensen N."/>
            <person name="Bonometti L."/>
            <person name="Westerberg I."/>
            <person name="Brannstrom I.O."/>
            <person name="Guillou S."/>
            <person name="Cros-Aarteil S."/>
            <person name="Calhoun S."/>
            <person name="Haridas S."/>
            <person name="Kuo A."/>
            <person name="Mondo S."/>
            <person name="Pangilinan J."/>
            <person name="Riley R."/>
            <person name="Labutti K."/>
            <person name="Andreopoulos B."/>
            <person name="Lipzen A."/>
            <person name="Chen C."/>
            <person name="Yanf M."/>
            <person name="Daum C."/>
            <person name="Ng V."/>
            <person name="Clum A."/>
            <person name="Steindorff A."/>
            <person name="Ohm R."/>
            <person name="Martin F."/>
            <person name="Silar P."/>
            <person name="Natvig D."/>
            <person name="Lalanne C."/>
            <person name="Gautier V."/>
            <person name="Ament-Velasquez S.L."/>
            <person name="Kruys A."/>
            <person name="Hutchinson M.I."/>
            <person name="Powell A.J."/>
            <person name="Barry K."/>
            <person name="Miller A.N."/>
            <person name="Grigoriev I.V."/>
            <person name="Debuchy R."/>
            <person name="Gladieux P."/>
            <person name="Thoren M.H."/>
            <person name="Johannesson H."/>
        </authorList>
    </citation>
    <scope>NUCLEOTIDE SEQUENCE</scope>
    <source>
        <strain evidence="11">8032-3</strain>
    </source>
</reference>
<dbReference type="PANTHER" id="PTHR11390">
    <property type="entry name" value="PROKARYOTIC DNA TOPOISOMERASE"/>
    <property type="match status" value="1"/>
</dbReference>
<dbReference type="RefSeq" id="XP_060281900.1">
    <property type="nucleotide sequence ID" value="XM_060424738.1"/>
</dbReference>
<evidence type="ECO:0000256" key="8">
    <source>
        <dbReference type="SAM" id="MobiDB-lite"/>
    </source>
</evidence>
<dbReference type="PROSITE" id="PS50880">
    <property type="entry name" value="TOPRIM"/>
    <property type="match status" value="1"/>
</dbReference>
<evidence type="ECO:0000256" key="7">
    <source>
        <dbReference type="RuleBase" id="RU362092"/>
    </source>
</evidence>
<comment type="catalytic activity">
    <reaction evidence="1 7">
        <text>ATP-independent breakage of single-stranded DNA, followed by passage and rejoining.</text>
        <dbReference type="EC" id="5.6.2.1"/>
    </reaction>
</comment>
<dbReference type="InterPro" id="IPR034144">
    <property type="entry name" value="TOPRIM_TopoIII"/>
</dbReference>
<accession>A0AAJ0FFN3</accession>
<evidence type="ECO:0000256" key="4">
    <source>
        <dbReference type="ARBA" id="ARBA00023029"/>
    </source>
</evidence>
<comment type="similarity">
    <text evidence="2 7">Belongs to the type IA topoisomerase family.</text>
</comment>
<dbReference type="GO" id="GO:0006281">
    <property type="term" value="P:DNA repair"/>
    <property type="evidence" value="ECO:0007669"/>
    <property type="project" value="TreeGrafter"/>
</dbReference>
<dbReference type="Pfam" id="PF01751">
    <property type="entry name" value="Toprim"/>
    <property type="match status" value="1"/>
</dbReference>
<dbReference type="GO" id="GO:0005634">
    <property type="term" value="C:nucleus"/>
    <property type="evidence" value="ECO:0007669"/>
    <property type="project" value="TreeGrafter"/>
</dbReference>
<keyword evidence="5 7" id="KW-0238">DNA-binding</keyword>
<dbReference type="EMBL" id="MU839014">
    <property type="protein sequence ID" value="KAK1765687.1"/>
    <property type="molecule type" value="Genomic_DNA"/>
</dbReference>
<dbReference type="GeneID" id="85307925"/>